<dbReference type="eggNOG" id="COG3193">
    <property type="taxonomic scope" value="Bacteria"/>
</dbReference>
<dbReference type="OrthoDB" id="5786851at2"/>
<accession>D0KZV5</accession>
<keyword evidence="1" id="KW-0732">Signal</keyword>
<organism evidence="2 3">
    <name type="scientific">Halothiobacillus neapolitanus (strain ATCC 23641 / DSM 15147 / CIP 104769 / NCIMB 8539 / c2)</name>
    <name type="common">Thiobacillus neapolitanus</name>
    <dbReference type="NCBI Taxonomy" id="555778"/>
    <lineage>
        <taxon>Bacteria</taxon>
        <taxon>Pseudomonadati</taxon>
        <taxon>Pseudomonadota</taxon>
        <taxon>Gammaproteobacteria</taxon>
        <taxon>Chromatiales</taxon>
        <taxon>Halothiobacillaceae</taxon>
        <taxon>Halothiobacillus</taxon>
    </lineage>
</organism>
<dbReference type="InterPro" id="IPR038084">
    <property type="entry name" value="PduO/GlcC-like_sf"/>
</dbReference>
<dbReference type="STRING" id="555778.Hneap_1142"/>
<protein>
    <recommendedName>
        <fullName evidence="4">Adenosylcobalamin biosynthesis, GlcG-related protein</fullName>
    </recommendedName>
</protein>
<evidence type="ECO:0000313" key="3">
    <source>
        <dbReference type="Proteomes" id="UP000009102"/>
    </source>
</evidence>
<evidence type="ECO:0000313" key="2">
    <source>
        <dbReference type="EMBL" id="ACX95978.1"/>
    </source>
</evidence>
<dbReference type="PANTHER" id="PTHR34309:SF10">
    <property type="entry name" value="SLR1406 PROTEIN"/>
    <property type="match status" value="1"/>
</dbReference>
<dbReference type="EMBL" id="CP001801">
    <property type="protein sequence ID" value="ACX95978.1"/>
    <property type="molecule type" value="Genomic_DNA"/>
</dbReference>
<dbReference type="InterPro" id="IPR005624">
    <property type="entry name" value="PduO/GlcC-like"/>
</dbReference>
<evidence type="ECO:0000256" key="1">
    <source>
        <dbReference type="SAM" id="SignalP"/>
    </source>
</evidence>
<dbReference type="RefSeq" id="WP_012824014.1">
    <property type="nucleotide sequence ID" value="NC_013422.1"/>
</dbReference>
<dbReference type="Pfam" id="PF03928">
    <property type="entry name" value="HbpS-like"/>
    <property type="match status" value="1"/>
</dbReference>
<gene>
    <name evidence="2" type="ordered locus">Hneap_1142</name>
</gene>
<sequence>MKSSLNKQLSAVGLSLALGVFASTSMAADEPPAINIKRLSMEMALKAAEGAIHECRAKGIQIGVTVMDRSGNPQVVLRDVLAPDLTLTISRMKAYTAISFTSATSALGDRGDGALGRVPGLFFGAGGVPIEAGGQVYGSIGVSGAPSGKTDEECARAGAKVVESELELM</sequence>
<dbReference type="HOGENOM" id="CLU_103773_0_1_6"/>
<dbReference type="InterPro" id="IPR052517">
    <property type="entry name" value="GlcG_carb_metab_protein"/>
</dbReference>
<name>D0KZV5_HALNC</name>
<dbReference type="AlphaFoldDB" id="D0KZV5"/>
<proteinExistence type="predicted"/>
<keyword evidence="3" id="KW-1185">Reference proteome</keyword>
<dbReference type="Gene3D" id="3.30.450.150">
    <property type="entry name" value="Haem-degrading domain"/>
    <property type="match status" value="1"/>
</dbReference>
<reference evidence="2 3" key="1">
    <citation type="submission" date="2009-10" db="EMBL/GenBank/DDBJ databases">
        <title>Complete sequence of Halothiobacillus neapolitanus c2.</title>
        <authorList>
            <consortium name="US DOE Joint Genome Institute"/>
            <person name="Lucas S."/>
            <person name="Copeland A."/>
            <person name="Lapidus A."/>
            <person name="Glavina del Rio T."/>
            <person name="Tice H."/>
            <person name="Bruce D."/>
            <person name="Goodwin L."/>
            <person name="Pitluck S."/>
            <person name="Davenport K."/>
            <person name="Brettin T."/>
            <person name="Detter J.C."/>
            <person name="Han C."/>
            <person name="Tapia R."/>
            <person name="Larimer F."/>
            <person name="Land M."/>
            <person name="Hauser L."/>
            <person name="Kyrpides N."/>
            <person name="Mikhailova N."/>
            <person name="Kerfeld C."/>
            <person name="Cannon G."/>
            <person name="Heinhort S."/>
        </authorList>
    </citation>
    <scope>NUCLEOTIDE SEQUENCE [LARGE SCALE GENOMIC DNA]</scope>
    <source>
        <strain evidence="3">ATCC 23641 / c2</strain>
    </source>
</reference>
<feature type="chain" id="PRO_5003009646" description="Adenosylcobalamin biosynthesis, GlcG-related protein" evidence="1">
    <location>
        <begin position="28"/>
        <end position="169"/>
    </location>
</feature>
<feature type="signal peptide" evidence="1">
    <location>
        <begin position="1"/>
        <end position="27"/>
    </location>
</feature>
<dbReference type="KEGG" id="hna:Hneap_1142"/>
<dbReference type="SUPFAM" id="SSF143744">
    <property type="entry name" value="GlcG-like"/>
    <property type="match status" value="1"/>
</dbReference>
<evidence type="ECO:0008006" key="4">
    <source>
        <dbReference type="Google" id="ProtNLM"/>
    </source>
</evidence>
<dbReference type="PANTHER" id="PTHR34309">
    <property type="entry name" value="SLR1406 PROTEIN"/>
    <property type="match status" value="1"/>
</dbReference>
<dbReference type="Proteomes" id="UP000009102">
    <property type="component" value="Chromosome"/>
</dbReference>